<dbReference type="Pfam" id="PF00954">
    <property type="entry name" value="S_locus_glycop"/>
    <property type="match status" value="1"/>
</dbReference>
<organism evidence="4 5">
    <name type="scientific">Fraxinus pennsylvanica</name>
    <dbReference type="NCBI Taxonomy" id="56036"/>
    <lineage>
        <taxon>Eukaryota</taxon>
        <taxon>Viridiplantae</taxon>
        <taxon>Streptophyta</taxon>
        <taxon>Embryophyta</taxon>
        <taxon>Tracheophyta</taxon>
        <taxon>Spermatophyta</taxon>
        <taxon>Magnoliopsida</taxon>
        <taxon>eudicotyledons</taxon>
        <taxon>Gunneridae</taxon>
        <taxon>Pentapetalae</taxon>
        <taxon>asterids</taxon>
        <taxon>lamiids</taxon>
        <taxon>Lamiales</taxon>
        <taxon>Oleaceae</taxon>
        <taxon>Oleeae</taxon>
        <taxon>Fraxinus</taxon>
    </lineage>
</organism>
<dbReference type="Proteomes" id="UP000834106">
    <property type="component" value="Chromosome 12"/>
</dbReference>
<evidence type="ECO:0000256" key="2">
    <source>
        <dbReference type="ARBA" id="ARBA00023157"/>
    </source>
</evidence>
<feature type="domain" description="Apple" evidence="3">
    <location>
        <begin position="70"/>
        <end position="151"/>
    </location>
</feature>
<protein>
    <recommendedName>
        <fullName evidence="3">Apple domain-containing protein</fullName>
    </recommendedName>
</protein>
<evidence type="ECO:0000259" key="3">
    <source>
        <dbReference type="PROSITE" id="PS50948"/>
    </source>
</evidence>
<dbReference type="AlphaFoldDB" id="A0AAD2E1C2"/>
<evidence type="ECO:0000313" key="5">
    <source>
        <dbReference type="Proteomes" id="UP000834106"/>
    </source>
</evidence>
<sequence length="161" mass="18058">MVENTKEWILIVSLPGQQCKVYAYCGAFSTCNQYSSPFYFCLPGFVQNLEKDRNTKDYSGGCVRKNNLWCENGPDGKDKFLANSQVMLPSNSQSVMVKSARECEYTCLNSCCCTAYSSDCHECLVWNGELMNLKKLSDNDSNGRTIYIRLSASAVQLLSTK</sequence>
<name>A0AAD2E1C2_9LAMI</name>
<dbReference type="PANTHER" id="PTHR32444">
    <property type="entry name" value="BULB-TYPE LECTIN DOMAIN-CONTAINING PROTEIN"/>
    <property type="match status" value="1"/>
</dbReference>
<dbReference type="InterPro" id="IPR000858">
    <property type="entry name" value="S_locus_glycoprot_dom"/>
</dbReference>
<proteinExistence type="predicted"/>
<dbReference type="EMBL" id="OU503047">
    <property type="protein sequence ID" value="CAI9772528.1"/>
    <property type="molecule type" value="Genomic_DNA"/>
</dbReference>
<dbReference type="PANTHER" id="PTHR32444:SF247">
    <property type="entry name" value="OS01G0958200 PROTEIN"/>
    <property type="match status" value="1"/>
</dbReference>
<evidence type="ECO:0000313" key="4">
    <source>
        <dbReference type="EMBL" id="CAI9772528.1"/>
    </source>
</evidence>
<accession>A0AAD2E1C2</accession>
<keyword evidence="1" id="KW-0732">Signal</keyword>
<evidence type="ECO:0000256" key="1">
    <source>
        <dbReference type="ARBA" id="ARBA00022729"/>
    </source>
</evidence>
<gene>
    <name evidence="4" type="ORF">FPE_LOCUS19958</name>
</gene>
<dbReference type="Pfam" id="PF08276">
    <property type="entry name" value="PAN_2"/>
    <property type="match status" value="1"/>
</dbReference>
<dbReference type="InterPro" id="IPR003609">
    <property type="entry name" value="Pan_app"/>
</dbReference>
<keyword evidence="2" id="KW-1015">Disulfide bond</keyword>
<keyword evidence="5" id="KW-1185">Reference proteome</keyword>
<dbReference type="GO" id="GO:0048544">
    <property type="term" value="P:recognition of pollen"/>
    <property type="evidence" value="ECO:0007669"/>
    <property type="project" value="InterPro"/>
</dbReference>
<dbReference type="PROSITE" id="PS50948">
    <property type="entry name" value="PAN"/>
    <property type="match status" value="1"/>
</dbReference>
<dbReference type="CDD" id="cd01098">
    <property type="entry name" value="PAN_AP_plant"/>
    <property type="match status" value="1"/>
</dbReference>
<reference evidence="4" key="1">
    <citation type="submission" date="2023-05" db="EMBL/GenBank/DDBJ databases">
        <authorList>
            <person name="Huff M."/>
        </authorList>
    </citation>
    <scope>NUCLEOTIDE SEQUENCE</scope>
</reference>